<feature type="transmembrane region" description="Helical" evidence="1">
    <location>
        <begin position="88"/>
        <end position="109"/>
    </location>
</feature>
<protein>
    <submittedName>
        <fullName evidence="2">Uncharacterized protein</fullName>
    </submittedName>
</protein>
<proteinExistence type="predicted"/>
<dbReference type="AlphaFoldDB" id="A0A7C9NEY7"/>
<reference evidence="2 3" key="1">
    <citation type="submission" date="2020-01" db="EMBL/GenBank/DDBJ databases">
        <title>Herbidospora sp. NEAU-GS84 nov., a novel actinomycete isolated from soil.</title>
        <authorList>
            <person name="Han L."/>
        </authorList>
    </citation>
    <scope>NUCLEOTIDE SEQUENCE [LARGE SCALE GENOMIC DNA]</scope>
    <source>
        <strain evidence="2 3">NEAU-GS84</strain>
    </source>
</reference>
<evidence type="ECO:0000313" key="2">
    <source>
        <dbReference type="EMBL" id="NAS20592.1"/>
    </source>
</evidence>
<name>A0A7C9NEY7_9ACTN</name>
<feature type="transmembrane region" description="Helical" evidence="1">
    <location>
        <begin position="27"/>
        <end position="44"/>
    </location>
</feature>
<feature type="transmembrane region" description="Helical" evidence="1">
    <location>
        <begin position="115"/>
        <end position="133"/>
    </location>
</feature>
<keyword evidence="3" id="KW-1185">Reference proteome</keyword>
<keyword evidence="1" id="KW-0472">Membrane</keyword>
<sequence length="139" mass="14980">MELSAGAALDEVRRVEEEVRKTRRAHGAILLTMGLATGPYWGAMLLGPDWAGYVAGAGWIALVIWMLVLPRRPGLRGRVSTPWVSRLAVLGGVTFLAPMLVATGLKIAGVESANWLVAVLCLISGLPMIYAGWRLRSSR</sequence>
<accession>A0A7C9NEY7</accession>
<dbReference type="EMBL" id="WXEW01000001">
    <property type="protein sequence ID" value="NAS20592.1"/>
    <property type="molecule type" value="Genomic_DNA"/>
</dbReference>
<gene>
    <name evidence="2" type="ORF">GT755_02705</name>
</gene>
<dbReference type="Proteomes" id="UP000479526">
    <property type="component" value="Unassembled WGS sequence"/>
</dbReference>
<evidence type="ECO:0000256" key="1">
    <source>
        <dbReference type="SAM" id="Phobius"/>
    </source>
</evidence>
<keyword evidence="1" id="KW-0812">Transmembrane</keyword>
<dbReference type="RefSeq" id="WP_161478076.1">
    <property type="nucleotide sequence ID" value="NZ_WXEW01000001.1"/>
</dbReference>
<organism evidence="2 3">
    <name type="scientific">Herbidospora solisilvae</name>
    <dbReference type="NCBI Taxonomy" id="2696284"/>
    <lineage>
        <taxon>Bacteria</taxon>
        <taxon>Bacillati</taxon>
        <taxon>Actinomycetota</taxon>
        <taxon>Actinomycetes</taxon>
        <taxon>Streptosporangiales</taxon>
        <taxon>Streptosporangiaceae</taxon>
        <taxon>Herbidospora</taxon>
    </lineage>
</organism>
<comment type="caution">
    <text evidence="2">The sequence shown here is derived from an EMBL/GenBank/DDBJ whole genome shotgun (WGS) entry which is preliminary data.</text>
</comment>
<evidence type="ECO:0000313" key="3">
    <source>
        <dbReference type="Proteomes" id="UP000479526"/>
    </source>
</evidence>
<keyword evidence="1" id="KW-1133">Transmembrane helix</keyword>
<feature type="transmembrane region" description="Helical" evidence="1">
    <location>
        <begin position="50"/>
        <end position="68"/>
    </location>
</feature>